<dbReference type="InterPro" id="IPR013216">
    <property type="entry name" value="Methyltransf_11"/>
</dbReference>
<proteinExistence type="predicted"/>
<dbReference type="EMBL" id="QFWQ01000008">
    <property type="protein sequence ID" value="RCS29037.1"/>
    <property type="molecule type" value="Genomic_DNA"/>
</dbReference>
<dbReference type="PANTHER" id="PTHR42912">
    <property type="entry name" value="METHYLTRANSFERASE"/>
    <property type="match status" value="1"/>
</dbReference>
<dbReference type="GO" id="GO:0032259">
    <property type="term" value="P:methylation"/>
    <property type="evidence" value="ECO:0007669"/>
    <property type="project" value="UniProtKB-KW"/>
</dbReference>
<feature type="domain" description="Methyltransferase type 11" evidence="1">
    <location>
        <begin position="42"/>
        <end position="130"/>
    </location>
</feature>
<protein>
    <submittedName>
        <fullName evidence="2">Class I SAM-dependent methyltransferase</fullName>
    </submittedName>
</protein>
<gene>
    <name evidence="2" type="ORF">DEO45_13285</name>
</gene>
<evidence type="ECO:0000313" key="3">
    <source>
        <dbReference type="Proteomes" id="UP000252387"/>
    </source>
</evidence>
<dbReference type="OrthoDB" id="932345at2"/>
<dbReference type="RefSeq" id="WP_114344507.1">
    <property type="nucleotide sequence ID" value="NZ_QFWQ01000008.1"/>
</dbReference>
<dbReference type="InterPro" id="IPR029063">
    <property type="entry name" value="SAM-dependent_MTases_sf"/>
</dbReference>
<sequence length="244" mass="27911">MTAPPLQRLPHVALDLASRRRKALKIERLLNLASRRRPLHMLEIGTGSGGIAHYFGTHPRLQCEVTAVDVSDNRLVHEGYSYRQVQGVELPFDDASFDVVISNHVIEHVGDAKAQALHLAEIRRVMKPSGDGYLAVPNRWMLTEPHYGLMFLSWWPHSWRTPYLRLMRKGEFYDCEPLEKHQLECMLGDAGLGYRNLCLEALRETVATERSQAMVARWLGMVPDGVLKPLRGLIPTLIYRLDRR</sequence>
<dbReference type="InterPro" id="IPR050508">
    <property type="entry name" value="Methyltransf_Superfamily"/>
</dbReference>
<keyword evidence="2" id="KW-0808">Transferase</keyword>
<dbReference type="Proteomes" id="UP000252387">
    <property type="component" value="Unassembled WGS sequence"/>
</dbReference>
<dbReference type="AlphaFoldDB" id="A0A368KB47"/>
<dbReference type="SUPFAM" id="SSF53335">
    <property type="entry name" value="S-adenosyl-L-methionine-dependent methyltransferases"/>
    <property type="match status" value="1"/>
</dbReference>
<keyword evidence="2" id="KW-0489">Methyltransferase</keyword>
<organism evidence="2 3">
    <name type="scientific">Rhodanobacter denitrificans</name>
    <dbReference type="NCBI Taxonomy" id="666685"/>
    <lineage>
        <taxon>Bacteria</taxon>
        <taxon>Pseudomonadati</taxon>
        <taxon>Pseudomonadota</taxon>
        <taxon>Gammaproteobacteria</taxon>
        <taxon>Lysobacterales</taxon>
        <taxon>Rhodanobacteraceae</taxon>
        <taxon>Rhodanobacter</taxon>
    </lineage>
</organism>
<evidence type="ECO:0000259" key="1">
    <source>
        <dbReference type="Pfam" id="PF08241"/>
    </source>
</evidence>
<reference evidence="2 3" key="1">
    <citation type="submission" date="2018-05" db="EMBL/GenBank/DDBJ databases">
        <title>Draft genome sequence of Rhodanobacter denitrificans Yn1 isolated from gold copper mine.</title>
        <authorList>
            <person name="Yang N."/>
            <person name="Mazhar H.S."/>
            <person name="Rensing C."/>
        </authorList>
    </citation>
    <scope>NUCLEOTIDE SEQUENCE [LARGE SCALE GENOMIC DNA]</scope>
    <source>
        <strain evidence="2 3">Yn1</strain>
    </source>
</reference>
<evidence type="ECO:0000313" key="2">
    <source>
        <dbReference type="EMBL" id="RCS29037.1"/>
    </source>
</evidence>
<dbReference type="Pfam" id="PF08241">
    <property type="entry name" value="Methyltransf_11"/>
    <property type="match status" value="1"/>
</dbReference>
<dbReference type="GO" id="GO:0008757">
    <property type="term" value="F:S-adenosylmethionine-dependent methyltransferase activity"/>
    <property type="evidence" value="ECO:0007669"/>
    <property type="project" value="InterPro"/>
</dbReference>
<dbReference type="CDD" id="cd02440">
    <property type="entry name" value="AdoMet_MTases"/>
    <property type="match status" value="1"/>
</dbReference>
<accession>A0A368KB47</accession>
<keyword evidence="3" id="KW-1185">Reference proteome</keyword>
<name>A0A368KB47_9GAMM</name>
<dbReference type="Gene3D" id="3.40.50.150">
    <property type="entry name" value="Vaccinia Virus protein VP39"/>
    <property type="match status" value="1"/>
</dbReference>
<comment type="caution">
    <text evidence="2">The sequence shown here is derived from an EMBL/GenBank/DDBJ whole genome shotgun (WGS) entry which is preliminary data.</text>
</comment>